<feature type="chain" id="PRO_5042205135" description="Leptin receptor" evidence="14">
    <location>
        <begin position="30"/>
        <end position="1154"/>
    </location>
</feature>
<keyword evidence="18" id="KW-1185">Reference proteome</keyword>
<dbReference type="Pfam" id="PF06328">
    <property type="entry name" value="Lep_receptor_Ig"/>
    <property type="match status" value="1"/>
</dbReference>
<dbReference type="PROSITE" id="PS01353">
    <property type="entry name" value="HEMATOPO_REC_L_F2"/>
    <property type="match status" value="1"/>
</dbReference>
<dbReference type="Gene3D" id="2.60.40.10">
    <property type="entry name" value="Immunoglobulins"/>
    <property type="match status" value="5"/>
</dbReference>
<evidence type="ECO:0000256" key="14">
    <source>
        <dbReference type="SAM" id="SignalP"/>
    </source>
</evidence>
<dbReference type="GO" id="GO:0004896">
    <property type="term" value="F:cytokine receptor activity"/>
    <property type="evidence" value="ECO:0007669"/>
    <property type="project" value="InterPro"/>
</dbReference>
<evidence type="ECO:0000256" key="4">
    <source>
        <dbReference type="ARBA" id="ARBA00022729"/>
    </source>
</evidence>
<dbReference type="InterPro" id="IPR010457">
    <property type="entry name" value="IgC2-like_lig-bd"/>
</dbReference>
<feature type="compositionally biased region" description="Polar residues" evidence="12">
    <location>
        <begin position="64"/>
        <end position="84"/>
    </location>
</feature>
<organism evidence="17 18">
    <name type="scientific">Acipenser oxyrinchus oxyrinchus</name>
    <dbReference type="NCBI Taxonomy" id="40147"/>
    <lineage>
        <taxon>Eukaryota</taxon>
        <taxon>Metazoa</taxon>
        <taxon>Chordata</taxon>
        <taxon>Craniata</taxon>
        <taxon>Vertebrata</taxon>
        <taxon>Euteleostomi</taxon>
        <taxon>Actinopterygii</taxon>
        <taxon>Chondrostei</taxon>
        <taxon>Acipenseriformes</taxon>
        <taxon>Acipenseridae</taxon>
        <taxon>Acipenser</taxon>
    </lineage>
</organism>
<evidence type="ECO:0000259" key="16">
    <source>
        <dbReference type="PROSITE" id="PS50853"/>
    </source>
</evidence>
<gene>
    <name evidence="17" type="ORF">AOXY_G16235</name>
</gene>
<dbReference type="CDD" id="cd00063">
    <property type="entry name" value="FN3"/>
    <property type="match status" value="2"/>
</dbReference>
<sequence>MPTSRIMGSFEKVFWLLCLAASLQAGAVAQIFIDEDTNAFWVPPWHFSLSCNLYNETDAGINPSPRSLGNSNKQTNKESAMNPHNTDLVGSGIRNETRCHLWRNQSDINSQRSLCDDKVMEVFCLNILCWVDGNLSHLTCNLMPSSRPRSTSMLSAVRLYYEISDSSSEGLSGGHKEAVIPAHESSCSGEEALQCVIPGINMNYTYTLLLSVTHHQSRVEAPAMRATPGDLVKPHPPRSLQYEMTPEGVSRISWRSPEPAPYDLQYEVRYSANATEKTWTNVEGVLEAYVTPGDLKAGLDYTTQARCKRDRRPGLWSNWSEPLYVRVQEVTYIPATVLTTAGSNVTVYCVFNNRSPSVKKVVWWLNASEKVPEKLYSVMNDHVSRVTLSNVSPSKPRGYHLLQCCQQTGETSDCNYRYAQIYAVDVNFLISCETNGYQTNMTCKWNPNGIQLPQGSSVRFMYRIRNDISCDALQDDLHGADAKECQLGVHDECTFQPLYLYFCHIMWIEIHYKPVTVRSHPAYVTPMDVVKPDPPFNVKAEITQTEGFLNMSWERRELPVYDLQFEVRYSGEEQDRKWKTLGNVYNEQASMEVADPCVVYVVQVRCKRHNGTGHWSTWSSPVNTRVNDIRAPVRGPDFWRVIHEDTVTKQANVTLFLKPLNIKEVFCTVKGFRVQHQTSSGSTWSDDLSGATAYSFPLTEDFHSVSVIAFNSLGSSTENYILNVSRHARKIQCVQSFRASIVNSSCVALSWKLLPDSSLPESFIIEWKRQKKEGGEEEEDSFKWVRAPSNQTAKYYLSDAFFVHDAYRFILYPIFPEGEGWPETFYINNKGDNGRSRGEGAAYILLLIIAFLSVVLLVTLAISQHQMKKLVWKDVPNPNNCSWAQGVDFKKAETIGNLFKHHERLTSGPLLLESERISEAVIVEKMKQSVEEKETRVALDISLSQSHEPQQDSPPSEQHSHIEEEEREPVVYPDSSGEPKIEYATILPSNLYKQQKSISSSSDEGNFSANNSDISGSFPNNLWEVENQSCIHLAQVNPQMLRSFNSSEDFSEASDDQDDSLLDEPRPERDIYYLGQVSTEEEGEKEKFLKDNAQVPCQDSRDETGHEANPLLSCHSLLQFKMNQTDLPQKSSRLYMSQFRAVSNTIPKITKAQK</sequence>
<keyword evidence="6 13" id="KW-1133">Transmembrane helix</keyword>
<evidence type="ECO:0000259" key="15">
    <source>
        <dbReference type="PROSITE" id="PS50835"/>
    </source>
</evidence>
<evidence type="ECO:0000256" key="3">
    <source>
        <dbReference type="ARBA" id="ARBA00022692"/>
    </source>
</evidence>
<feature type="region of interest" description="Disordered" evidence="12">
    <location>
        <begin position="1046"/>
        <end position="1068"/>
    </location>
</feature>
<evidence type="ECO:0000313" key="17">
    <source>
        <dbReference type="EMBL" id="KAK1164203.1"/>
    </source>
</evidence>
<dbReference type="InterPro" id="IPR003961">
    <property type="entry name" value="FN3_dom"/>
</dbReference>
<keyword evidence="7 13" id="KW-0472">Membrane</keyword>
<comment type="caution">
    <text evidence="17">The sequence shown here is derived from an EMBL/GenBank/DDBJ whole genome shotgun (WGS) entry which is preliminary data.</text>
</comment>
<evidence type="ECO:0000256" key="12">
    <source>
        <dbReference type="SAM" id="MobiDB-lite"/>
    </source>
</evidence>
<proteinExistence type="inferred from homology"/>
<evidence type="ECO:0000256" key="10">
    <source>
        <dbReference type="ARBA" id="ARBA00023180"/>
    </source>
</evidence>
<evidence type="ECO:0000256" key="9">
    <source>
        <dbReference type="ARBA" id="ARBA00023170"/>
    </source>
</evidence>
<feature type="signal peptide" evidence="14">
    <location>
        <begin position="1"/>
        <end position="29"/>
    </location>
</feature>
<dbReference type="PANTHER" id="PTHR23037">
    <property type="entry name" value="CYTOKINE RECEPTOR"/>
    <property type="match status" value="1"/>
</dbReference>
<keyword evidence="9" id="KW-0675">Receptor</keyword>
<dbReference type="GO" id="GO:0009897">
    <property type="term" value="C:external side of plasma membrane"/>
    <property type="evidence" value="ECO:0007669"/>
    <property type="project" value="TreeGrafter"/>
</dbReference>
<protein>
    <recommendedName>
        <fullName evidence="19">Leptin receptor</fullName>
    </recommendedName>
</protein>
<evidence type="ECO:0000256" key="8">
    <source>
        <dbReference type="ARBA" id="ARBA00023157"/>
    </source>
</evidence>
<dbReference type="AlphaFoldDB" id="A0AAD8DAE0"/>
<keyword evidence="4 14" id="KW-0732">Signal</keyword>
<evidence type="ECO:0000256" key="5">
    <source>
        <dbReference type="ARBA" id="ARBA00022737"/>
    </source>
</evidence>
<feature type="domain" description="Fibronectin type-III" evidence="16">
    <location>
        <begin position="534"/>
        <end position="627"/>
    </location>
</feature>
<keyword evidence="3 13" id="KW-0812">Transmembrane</keyword>
<feature type="region of interest" description="Disordered" evidence="12">
    <location>
        <begin position="62"/>
        <end position="84"/>
    </location>
</feature>
<feature type="region of interest" description="Disordered" evidence="12">
    <location>
        <begin position="942"/>
        <end position="978"/>
    </location>
</feature>
<dbReference type="Proteomes" id="UP001230051">
    <property type="component" value="Unassembled WGS sequence"/>
</dbReference>
<evidence type="ECO:0000313" key="18">
    <source>
        <dbReference type="Proteomes" id="UP001230051"/>
    </source>
</evidence>
<dbReference type="SMART" id="SM00060">
    <property type="entry name" value="FN3"/>
    <property type="match status" value="3"/>
</dbReference>
<evidence type="ECO:0008006" key="19">
    <source>
        <dbReference type="Google" id="ProtNLM"/>
    </source>
</evidence>
<keyword evidence="11" id="KW-0393">Immunoglobulin domain</keyword>
<dbReference type="PANTHER" id="PTHR23037:SF44">
    <property type="entry name" value="LEPTIN RECEPTOR"/>
    <property type="match status" value="1"/>
</dbReference>
<dbReference type="PROSITE" id="PS50853">
    <property type="entry name" value="FN3"/>
    <property type="match status" value="2"/>
</dbReference>
<evidence type="ECO:0000256" key="11">
    <source>
        <dbReference type="ARBA" id="ARBA00023319"/>
    </source>
</evidence>
<evidence type="ECO:0000256" key="1">
    <source>
        <dbReference type="ARBA" id="ARBA00004479"/>
    </source>
</evidence>
<evidence type="ECO:0000256" key="6">
    <source>
        <dbReference type="ARBA" id="ARBA00022989"/>
    </source>
</evidence>
<dbReference type="Pfam" id="PF18589">
    <property type="entry name" value="ObR_Ig"/>
    <property type="match status" value="2"/>
</dbReference>
<keyword evidence="10" id="KW-0325">Glycoprotein</keyword>
<comment type="subcellular location">
    <subcellularLocation>
        <location evidence="1">Membrane</location>
        <topology evidence="1">Single-pass type I membrane protein</topology>
    </subcellularLocation>
</comment>
<dbReference type="InterPro" id="IPR013783">
    <property type="entry name" value="Ig-like_fold"/>
</dbReference>
<evidence type="ECO:0000256" key="7">
    <source>
        <dbReference type="ARBA" id="ARBA00023136"/>
    </source>
</evidence>
<dbReference type="SUPFAM" id="SSF49265">
    <property type="entry name" value="Fibronectin type III"/>
    <property type="match status" value="3"/>
</dbReference>
<feature type="domain" description="Fibronectin type-III" evidence="16">
    <location>
        <begin position="236"/>
        <end position="330"/>
    </location>
</feature>
<feature type="transmembrane region" description="Helical" evidence="13">
    <location>
        <begin position="840"/>
        <end position="863"/>
    </location>
</feature>
<dbReference type="InterPro" id="IPR007110">
    <property type="entry name" value="Ig-like_dom"/>
</dbReference>
<evidence type="ECO:0000256" key="13">
    <source>
        <dbReference type="SAM" id="Phobius"/>
    </source>
</evidence>
<feature type="domain" description="Ig-like" evidence="15">
    <location>
        <begin position="322"/>
        <end position="404"/>
    </location>
</feature>
<feature type="compositionally biased region" description="Acidic residues" evidence="12">
    <location>
        <begin position="1049"/>
        <end position="1062"/>
    </location>
</feature>
<dbReference type="EMBL" id="JAGXEW010000014">
    <property type="protein sequence ID" value="KAK1164203.1"/>
    <property type="molecule type" value="Genomic_DNA"/>
</dbReference>
<name>A0AAD8DAE0_ACIOX</name>
<dbReference type="InterPro" id="IPR041182">
    <property type="entry name" value="LEP-R_IGD"/>
</dbReference>
<comment type="similarity">
    <text evidence="2">Belongs to the type I cytokine receptor family. Type 2 subfamily.</text>
</comment>
<dbReference type="PROSITE" id="PS50835">
    <property type="entry name" value="IG_LIKE"/>
    <property type="match status" value="1"/>
</dbReference>
<keyword evidence="8" id="KW-1015">Disulfide bond</keyword>
<keyword evidence="5" id="KW-0677">Repeat</keyword>
<dbReference type="InterPro" id="IPR036116">
    <property type="entry name" value="FN3_sf"/>
</dbReference>
<reference evidence="17" key="1">
    <citation type="submission" date="2022-02" db="EMBL/GenBank/DDBJ databases">
        <title>Atlantic sturgeon de novo genome assembly.</title>
        <authorList>
            <person name="Stock M."/>
            <person name="Klopp C."/>
            <person name="Guiguen Y."/>
            <person name="Cabau C."/>
            <person name="Parinello H."/>
            <person name="Santidrian Yebra-Pimentel E."/>
            <person name="Kuhl H."/>
            <person name="Dirks R.P."/>
            <person name="Guessner J."/>
            <person name="Wuertz S."/>
            <person name="Du K."/>
            <person name="Schartl M."/>
        </authorList>
    </citation>
    <scope>NUCLEOTIDE SEQUENCE</scope>
    <source>
        <strain evidence="17">STURGEONOMICS-FGT-2020</strain>
        <tissue evidence="17">Whole blood</tissue>
    </source>
</reference>
<dbReference type="InterPro" id="IPR003529">
    <property type="entry name" value="Hematopoietin_rcpt_Gp130_CS"/>
</dbReference>
<evidence type="ECO:0000256" key="2">
    <source>
        <dbReference type="ARBA" id="ARBA00008921"/>
    </source>
</evidence>
<accession>A0AAD8DAE0</accession>